<evidence type="ECO:0000256" key="1">
    <source>
        <dbReference type="ARBA" id="ARBA00009617"/>
    </source>
</evidence>
<protein>
    <submittedName>
        <fullName evidence="3">MFS transporter</fullName>
    </submittedName>
</protein>
<dbReference type="GO" id="GO:0008643">
    <property type="term" value="P:carbohydrate transport"/>
    <property type="evidence" value="ECO:0007669"/>
    <property type="project" value="InterPro"/>
</dbReference>
<dbReference type="PANTHER" id="PTHR11328:SF24">
    <property type="entry name" value="MAJOR FACILITATOR SUPERFAMILY (MFS) PROFILE DOMAIN-CONTAINING PROTEIN"/>
    <property type="match status" value="1"/>
</dbReference>
<reference evidence="3" key="1">
    <citation type="journal article" date="2014" name="Int. J. Syst. Evol. Microbiol.">
        <title>Complete genome sequence of Corynebacterium casei LMG S-19264T (=DSM 44701T), isolated from a smear-ripened cheese.</title>
        <authorList>
            <consortium name="US DOE Joint Genome Institute (JGI-PGF)"/>
            <person name="Walter F."/>
            <person name="Albersmeier A."/>
            <person name="Kalinowski J."/>
            <person name="Ruckert C."/>
        </authorList>
    </citation>
    <scope>NUCLEOTIDE SEQUENCE</scope>
    <source>
        <strain evidence="3">KCTC 32422</strain>
    </source>
</reference>
<dbReference type="AlphaFoldDB" id="A0A918VJI1"/>
<keyword evidence="2" id="KW-0472">Membrane</keyword>
<feature type="transmembrane region" description="Helical" evidence="2">
    <location>
        <begin position="191"/>
        <end position="210"/>
    </location>
</feature>
<proteinExistence type="inferred from homology"/>
<keyword evidence="4" id="KW-1185">Reference proteome</keyword>
<dbReference type="GO" id="GO:0015293">
    <property type="term" value="F:symporter activity"/>
    <property type="evidence" value="ECO:0007669"/>
    <property type="project" value="InterPro"/>
</dbReference>
<dbReference type="Gene3D" id="1.20.1250.20">
    <property type="entry name" value="MFS general substrate transporter like domains"/>
    <property type="match status" value="2"/>
</dbReference>
<feature type="transmembrane region" description="Helical" evidence="2">
    <location>
        <begin position="119"/>
        <end position="142"/>
    </location>
</feature>
<evidence type="ECO:0000313" key="3">
    <source>
        <dbReference type="EMBL" id="GHA01163.1"/>
    </source>
</evidence>
<feature type="transmembrane region" description="Helical" evidence="2">
    <location>
        <begin position="89"/>
        <end position="107"/>
    </location>
</feature>
<sequence>MAQSDASAGAPTRLSLKEKLSYGMGDMGFSLPYNMASGFLLIYYINVVRLPAAAVGTIFLVARLMDAVIDLAVGVAVDRTRTRWGRTRPYFLFTAVPYAVLSVAVFAVPDSWGQTAQLIYAFLTFKALGIMMSLGAIPYTALMPMMTSDTSERLKLGGMRSIGTSVSVVLGTAAVQPILSHFGGENAPGGYQAAATLFALIGLIAILALFRNCRERIVDSAPAHFALLPEVSRMLRNRAWWVAFASCLVYFIRFGGMMAITVYFALDVLQQPWMISVMLPAVAGMLLLSAFVAPSILARTGIRLGCTIALGLAAALFALLPWFEDRPPLFLAIYIAACLANSITITAAFTMIAQTVDYHEWRFASRKEGLLSAGVSLATKVGMALGTAGIAFVLAAASYAPDAVTDTAREAIRWTYYGGVIALLLVQIGIILFWPMDGLAERIRTDIAARAANPAAKGEDAE</sequence>
<dbReference type="GO" id="GO:0006814">
    <property type="term" value="P:sodium ion transport"/>
    <property type="evidence" value="ECO:0007669"/>
    <property type="project" value="InterPro"/>
</dbReference>
<comment type="caution">
    <text evidence="3">The sequence shown here is derived from an EMBL/GenBank/DDBJ whole genome shotgun (WGS) entry which is preliminary data.</text>
</comment>
<feature type="transmembrane region" description="Helical" evidence="2">
    <location>
        <begin position="162"/>
        <end position="179"/>
    </location>
</feature>
<dbReference type="InterPro" id="IPR001927">
    <property type="entry name" value="Na/Gal_symport"/>
</dbReference>
<keyword evidence="2" id="KW-1133">Transmembrane helix</keyword>
<dbReference type="SUPFAM" id="SSF103473">
    <property type="entry name" value="MFS general substrate transporter"/>
    <property type="match status" value="1"/>
</dbReference>
<feature type="transmembrane region" description="Helical" evidence="2">
    <location>
        <begin position="329"/>
        <end position="349"/>
    </location>
</feature>
<dbReference type="RefSeq" id="WP_189541536.1">
    <property type="nucleotide sequence ID" value="NZ_BMZD01000005.1"/>
</dbReference>
<dbReference type="InterPro" id="IPR036259">
    <property type="entry name" value="MFS_trans_sf"/>
</dbReference>
<dbReference type="Pfam" id="PF13347">
    <property type="entry name" value="MFS_2"/>
    <property type="match status" value="1"/>
</dbReference>
<feature type="transmembrane region" description="Helical" evidence="2">
    <location>
        <begin position="239"/>
        <end position="266"/>
    </location>
</feature>
<feature type="transmembrane region" description="Helical" evidence="2">
    <location>
        <begin position="414"/>
        <end position="434"/>
    </location>
</feature>
<organism evidence="3 4">
    <name type="scientific">Novosphingobium arvoryzae</name>
    <dbReference type="NCBI Taxonomy" id="1256514"/>
    <lineage>
        <taxon>Bacteria</taxon>
        <taxon>Pseudomonadati</taxon>
        <taxon>Pseudomonadota</taxon>
        <taxon>Alphaproteobacteria</taxon>
        <taxon>Sphingomonadales</taxon>
        <taxon>Sphingomonadaceae</taxon>
        <taxon>Novosphingobium</taxon>
    </lineage>
</organism>
<accession>A0A918VJI1</accession>
<name>A0A918VJI1_9SPHN</name>
<gene>
    <name evidence="3" type="primary">ynaJ</name>
    <name evidence="3" type="ORF">GCM10011617_22340</name>
</gene>
<feature type="transmembrane region" description="Helical" evidence="2">
    <location>
        <begin position="370"/>
        <end position="394"/>
    </location>
</feature>
<dbReference type="GO" id="GO:0005886">
    <property type="term" value="C:plasma membrane"/>
    <property type="evidence" value="ECO:0007669"/>
    <property type="project" value="TreeGrafter"/>
</dbReference>
<dbReference type="EMBL" id="BMZD01000005">
    <property type="protein sequence ID" value="GHA01163.1"/>
    <property type="molecule type" value="Genomic_DNA"/>
</dbReference>
<evidence type="ECO:0000256" key="2">
    <source>
        <dbReference type="SAM" id="Phobius"/>
    </source>
</evidence>
<dbReference type="Proteomes" id="UP000634139">
    <property type="component" value="Unassembled WGS sequence"/>
</dbReference>
<reference evidence="3" key="2">
    <citation type="submission" date="2020-09" db="EMBL/GenBank/DDBJ databases">
        <authorList>
            <person name="Sun Q."/>
            <person name="Kim S."/>
        </authorList>
    </citation>
    <scope>NUCLEOTIDE SEQUENCE</scope>
    <source>
        <strain evidence="3">KCTC 32422</strain>
    </source>
</reference>
<dbReference type="NCBIfam" id="TIGR00792">
    <property type="entry name" value="gph"/>
    <property type="match status" value="1"/>
</dbReference>
<dbReference type="PANTHER" id="PTHR11328">
    <property type="entry name" value="MAJOR FACILITATOR SUPERFAMILY DOMAIN-CONTAINING PROTEIN"/>
    <property type="match status" value="1"/>
</dbReference>
<feature type="transmembrane region" description="Helical" evidence="2">
    <location>
        <begin position="304"/>
        <end position="323"/>
    </location>
</feature>
<feature type="transmembrane region" description="Helical" evidence="2">
    <location>
        <begin position="272"/>
        <end position="292"/>
    </location>
</feature>
<dbReference type="InterPro" id="IPR039672">
    <property type="entry name" value="MFS_2"/>
</dbReference>
<evidence type="ECO:0000313" key="4">
    <source>
        <dbReference type="Proteomes" id="UP000634139"/>
    </source>
</evidence>
<comment type="similarity">
    <text evidence="1">Belongs to the sodium:galactoside symporter (TC 2.A.2) family.</text>
</comment>
<keyword evidence="2" id="KW-0812">Transmembrane</keyword>